<dbReference type="RefSeq" id="WP_066331199.1">
    <property type="nucleotide sequence ID" value="NZ_LWSG01000012.1"/>
</dbReference>
<dbReference type="InterPro" id="IPR001736">
    <property type="entry name" value="PLipase_D/transphosphatidylase"/>
</dbReference>
<comment type="caution">
    <text evidence="8">The sequence shown here is derived from an EMBL/GenBank/DDBJ whole genome shotgun (WGS) entry which is preliminary data.</text>
</comment>
<evidence type="ECO:0000259" key="7">
    <source>
        <dbReference type="PROSITE" id="PS50035"/>
    </source>
</evidence>
<feature type="domain" description="PLD phosphodiesterase" evidence="7">
    <location>
        <begin position="378"/>
        <end position="408"/>
    </location>
</feature>
<proteinExistence type="inferred from homology"/>
<dbReference type="GO" id="GO:0016891">
    <property type="term" value="F:RNA endonuclease activity producing 5'-phosphomonoesters, hydrolytic mechanism"/>
    <property type="evidence" value="ECO:0007669"/>
    <property type="project" value="TreeGrafter"/>
</dbReference>
<evidence type="ECO:0000256" key="1">
    <source>
        <dbReference type="ARBA" id="ARBA00000798"/>
    </source>
</evidence>
<comment type="similarity">
    <text evidence="2">Belongs to the phospholipase D family.</text>
</comment>
<dbReference type="GO" id="GO:0004630">
    <property type="term" value="F:phospholipase D activity"/>
    <property type="evidence" value="ECO:0007669"/>
    <property type="project" value="UniProtKB-EC"/>
</dbReference>
<protein>
    <recommendedName>
        <fullName evidence="3">phospholipase D</fullName>
        <ecNumber evidence="3">3.1.4.4</ecNumber>
    </recommendedName>
</protein>
<comment type="catalytic activity">
    <reaction evidence="1">
        <text>a 1,2-diacyl-sn-glycero-3-phosphocholine + H2O = a 1,2-diacyl-sn-glycero-3-phosphate + choline + H(+)</text>
        <dbReference type="Rhea" id="RHEA:14445"/>
        <dbReference type="ChEBI" id="CHEBI:15354"/>
        <dbReference type="ChEBI" id="CHEBI:15377"/>
        <dbReference type="ChEBI" id="CHEBI:15378"/>
        <dbReference type="ChEBI" id="CHEBI:57643"/>
        <dbReference type="ChEBI" id="CHEBI:58608"/>
        <dbReference type="EC" id="3.1.4.4"/>
    </reaction>
</comment>
<dbReference type="PANTHER" id="PTHR43856:SF1">
    <property type="entry name" value="MITOCHONDRIAL CARDIOLIPIN HYDROLASE"/>
    <property type="match status" value="1"/>
</dbReference>
<dbReference type="PROSITE" id="PS50035">
    <property type="entry name" value="PLD"/>
    <property type="match status" value="1"/>
</dbReference>
<keyword evidence="4" id="KW-0378">Hydrolase</keyword>
<evidence type="ECO:0000313" key="9">
    <source>
        <dbReference type="Proteomes" id="UP000078534"/>
    </source>
</evidence>
<evidence type="ECO:0000256" key="5">
    <source>
        <dbReference type="ARBA" id="ARBA00022963"/>
    </source>
</evidence>
<dbReference type="CDD" id="cd09130">
    <property type="entry name" value="PLDc_unchar2_2"/>
    <property type="match status" value="1"/>
</dbReference>
<keyword evidence="5" id="KW-0442">Lipid degradation</keyword>
<dbReference type="Pfam" id="PF13091">
    <property type="entry name" value="PLDc_2"/>
    <property type="match status" value="1"/>
</dbReference>
<dbReference type="EMBL" id="LWSG01000012">
    <property type="protein sequence ID" value="OAS86748.1"/>
    <property type="molecule type" value="Genomic_DNA"/>
</dbReference>
<dbReference type="GO" id="GO:0016042">
    <property type="term" value="P:lipid catabolic process"/>
    <property type="evidence" value="ECO:0007669"/>
    <property type="project" value="UniProtKB-KW"/>
</dbReference>
<dbReference type="PANTHER" id="PTHR43856">
    <property type="entry name" value="CARDIOLIPIN HYDROLASE"/>
    <property type="match status" value="1"/>
</dbReference>
<dbReference type="Gene3D" id="3.30.870.10">
    <property type="entry name" value="Endonuclease Chain A"/>
    <property type="match status" value="2"/>
</dbReference>
<gene>
    <name evidence="8" type="ORF">A6K24_04355</name>
</gene>
<dbReference type="SUPFAM" id="SSF56024">
    <property type="entry name" value="Phospholipase D/nuclease"/>
    <property type="match status" value="2"/>
</dbReference>
<dbReference type="STRING" id="152268.A6K24_04355"/>
<reference evidence="9" key="1">
    <citation type="submission" date="2016-04" db="EMBL/GenBank/DDBJ databases">
        <authorList>
            <person name="Lyu Z."/>
            <person name="Lyu W."/>
        </authorList>
    </citation>
    <scope>NUCLEOTIDE SEQUENCE [LARGE SCALE GENOMIC DNA]</scope>
    <source>
        <strain evidence="9">C44</strain>
    </source>
</reference>
<dbReference type="Proteomes" id="UP000078534">
    <property type="component" value="Unassembled WGS sequence"/>
</dbReference>
<dbReference type="AlphaFoldDB" id="A0A179SZR8"/>
<dbReference type="GO" id="GO:0006793">
    <property type="term" value="P:phosphorus metabolic process"/>
    <property type="evidence" value="ECO:0007669"/>
    <property type="project" value="UniProtKB-ARBA"/>
</dbReference>
<dbReference type="InterPro" id="IPR051406">
    <property type="entry name" value="PLD_domain"/>
</dbReference>
<evidence type="ECO:0000256" key="3">
    <source>
        <dbReference type="ARBA" id="ARBA00012027"/>
    </source>
</evidence>
<keyword evidence="6" id="KW-0443">Lipid metabolism</keyword>
<keyword evidence="9" id="KW-1185">Reference proteome</keyword>
<evidence type="ECO:0000256" key="4">
    <source>
        <dbReference type="ARBA" id="ARBA00022801"/>
    </source>
</evidence>
<name>A0A179SZR8_9BACI</name>
<sequence>MKAILKRKSTWIILFFVMLLSSVSLYHSKKPLPEGISYESQTYMVDNVNFLYDLSYKDTRNNTIYEQEIFQEFYQLIEVAEEFIVLDMFLFNGYADGERKYPAISETLTTKILEQIKKNPNLQVYLLTDEINTTYNSHKSGHIESLKEHGVQVIFTDLNKLRDPNPIYSGLWRVAFKWFGQEGAGWLPNPIAKSAPEVTLRSYLKLLNIKANHRKVIATEDAAIISSANAHDASGYHSNIAFKVNGNIIGDVLNTEQAVANFSGGGILPQWNKEDHRKGKIRLQLVTEGKIEENIIDEIKSTEKGDIIWLAMFYLADTDVLKELKNAASKRDVKIKMILDPNQNAFGSEKMGLPNLPVAAELTQLAEKNIEIRWYHTGEEQFHTKLLYIEKQKEAVVIGGSANFTERNLNNYNLETDVKITASDQEEVIQEIDSYFHRLWKNENGEYTVDYKHYQDQLPVVKYILYLIQKLFHFTTY</sequence>
<dbReference type="InterPro" id="IPR025202">
    <property type="entry name" value="PLD-like_dom"/>
</dbReference>
<dbReference type="CDD" id="cd09129">
    <property type="entry name" value="PLDc_unchar2_1"/>
    <property type="match status" value="1"/>
</dbReference>
<evidence type="ECO:0000313" key="8">
    <source>
        <dbReference type="EMBL" id="OAS86748.1"/>
    </source>
</evidence>
<accession>A0A179SZR8</accession>
<evidence type="ECO:0000256" key="6">
    <source>
        <dbReference type="ARBA" id="ARBA00023098"/>
    </source>
</evidence>
<evidence type="ECO:0000256" key="2">
    <source>
        <dbReference type="ARBA" id="ARBA00008664"/>
    </source>
</evidence>
<dbReference type="OrthoDB" id="92272at2"/>
<dbReference type="EC" id="3.1.4.4" evidence="3"/>
<organism evidence="8 9">
    <name type="scientific">Metabacillus litoralis</name>
    <dbReference type="NCBI Taxonomy" id="152268"/>
    <lineage>
        <taxon>Bacteria</taxon>
        <taxon>Bacillati</taxon>
        <taxon>Bacillota</taxon>
        <taxon>Bacilli</taxon>
        <taxon>Bacillales</taxon>
        <taxon>Bacillaceae</taxon>
        <taxon>Metabacillus</taxon>
    </lineage>
</organism>